<keyword evidence="1" id="KW-0067">ATP-binding</keyword>
<dbReference type="Gene3D" id="3.30.565.10">
    <property type="entry name" value="Histidine kinase-like ATPase, C-terminal domain"/>
    <property type="match status" value="1"/>
</dbReference>
<reference evidence="1 2" key="1">
    <citation type="submission" date="2018-10" db="EMBL/GenBank/DDBJ databases">
        <title>The complete genome of Acinetobacter wuhouensis strain WCHAW010062.</title>
        <authorList>
            <person name="Hu Y."/>
            <person name="Long H."/>
            <person name="Feng Y."/>
            <person name="Zong Z."/>
        </authorList>
    </citation>
    <scope>NUCLEOTIDE SEQUENCE [LARGE SCALE GENOMIC DNA]</scope>
    <source>
        <strain evidence="1 2">WCHAW010062</strain>
    </source>
</reference>
<evidence type="ECO:0000313" key="1">
    <source>
        <dbReference type="EMBL" id="AYO56102.1"/>
    </source>
</evidence>
<dbReference type="Proteomes" id="UP000279962">
    <property type="component" value="Chromosome"/>
</dbReference>
<proteinExistence type="predicted"/>
<organism evidence="1 2">
    <name type="scientific">Acinetobacter wuhouensis</name>
    <dbReference type="NCBI Taxonomy" id="1879050"/>
    <lineage>
        <taxon>Bacteria</taxon>
        <taxon>Pseudomonadati</taxon>
        <taxon>Pseudomonadota</taxon>
        <taxon>Gammaproteobacteria</taxon>
        <taxon>Moraxellales</taxon>
        <taxon>Moraxellaceae</taxon>
        <taxon>Acinetobacter</taxon>
    </lineage>
</organism>
<name>A0A3G2T7W9_9GAMM</name>
<dbReference type="AlphaFoldDB" id="A0A3G2T7W9"/>
<gene>
    <name evidence="1" type="ORF">CDG68_21765</name>
</gene>
<evidence type="ECO:0000313" key="2">
    <source>
        <dbReference type="Proteomes" id="UP000279962"/>
    </source>
</evidence>
<dbReference type="InterPro" id="IPR036890">
    <property type="entry name" value="HATPase_C_sf"/>
</dbReference>
<dbReference type="GO" id="GO:0005524">
    <property type="term" value="F:ATP binding"/>
    <property type="evidence" value="ECO:0007669"/>
    <property type="project" value="UniProtKB-KW"/>
</dbReference>
<accession>A0A3G2T7W9</accession>
<dbReference type="RefSeq" id="WP_087552653.1">
    <property type="nucleotide sequence ID" value="NZ_CP033133.1"/>
</dbReference>
<sequence>MNDLLKNILEILEVKGPLKAKKIALILDPTRKKITHTQVSTVLHQELKLNLVGLSQNEDFFWEYEKKVTTRITFASKSNWLNASDIENSLREHPKLLSVISHITFDFSNKSLLLDCILKILSLTNQLIKVGSNVTLKFDKNSDSISYLNRCGFFDKIHKDVTVLPCRPEVSLAKIYNGNSENLCEIISITEEDDDSYLLRLAELIEAKLSEEDKKILLSKLRTFIGELVGNIRDHGLSDIDGFIALQIYNSGKIIIAISDSGAGLINTLRNEALVHYQDNPDLIVLKEQTLENDIELLSYVFNKGKVSRTGSNRRGLGLSRTNEVLRKISGTGVSNISLTIRQQTSEFNFPFGIEGIETLGCRTKEDLMQLEGTHYVLTIKLDK</sequence>
<dbReference type="SUPFAM" id="SSF55874">
    <property type="entry name" value="ATPase domain of HSP90 chaperone/DNA topoisomerase II/histidine kinase"/>
    <property type="match status" value="1"/>
</dbReference>
<keyword evidence="1" id="KW-0547">Nucleotide-binding</keyword>
<dbReference type="EMBL" id="CP033133">
    <property type="protein sequence ID" value="AYO56102.1"/>
    <property type="molecule type" value="Genomic_DNA"/>
</dbReference>
<protein>
    <submittedName>
        <fullName evidence="1">ATP-binding protein</fullName>
    </submittedName>
</protein>